<protein>
    <submittedName>
        <fullName evidence="1">Uncharacterized protein</fullName>
    </submittedName>
</protein>
<dbReference type="Proteomes" id="UP000736672">
    <property type="component" value="Unassembled WGS sequence"/>
</dbReference>
<reference evidence="1" key="1">
    <citation type="journal article" date="2021" name="Nat. Commun.">
        <title>Genetic determinants of endophytism in the Arabidopsis root mycobiome.</title>
        <authorList>
            <person name="Mesny F."/>
            <person name="Miyauchi S."/>
            <person name="Thiergart T."/>
            <person name="Pickel B."/>
            <person name="Atanasova L."/>
            <person name="Karlsson M."/>
            <person name="Huettel B."/>
            <person name="Barry K.W."/>
            <person name="Haridas S."/>
            <person name="Chen C."/>
            <person name="Bauer D."/>
            <person name="Andreopoulos W."/>
            <person name="Pangilinan J."/>
            <person name="LaButti K."/>
            <person name="Riley R."/>
            <person name="Lipzen A."/>
            <person name="Clum A."/>
            <person name="Drula E."/>
            <person name="Henrissat B."/>
            <person name="Kohler A."/>
            <person name="Grigoriev I.V."/>
            <person name="Martin F.M."/>
            <person name="Hacquard S."/>
        </authorList>
    </citation>
    <scope>NUCLEOTIDE SEQUENCE</scope>
    <source>
        <strain evidence="1">FSSC 5 MPI-SDFR-AT-0091</strain>
    </source>
</reference>
<accession>A0A9P9G2E9</accession>
<dbReference type="EMBL" id="JAGTJS010000034">
    <property type="protein sequence ID" value="KAH7230825.1"/>
    <property type="molecule type" value="Genomic_DNA"/>
</dbReference>
<evidence type="ECO:0000313" key="1">
    <source>
        <dbReference type="EMBL" id="KAH7230825.1"/>
    </source>
</evidence>
<dbReference type="AlphaFoldDB" id="A0A9P9G2E9"/>
<name>A0A9P9G2E9_FUSSL</name>
<evidence type="ECO:0000313" key="2">
    <source>
        <dbReference type="Proteomes" id="UP000736672"/>
    </source>
</evidence>
<organism evidence="1 2">
    <name type="scientific">Fusarium solani</name>
    <name type="common">Filamentous fungus</name>
    <dbReference type="NCBI Taxonomy" id="169388"/>
    <lineage>
        <taxon>Eukaryota</taxon>
        <taxon>Fungi</taxon>
        <taxon>Dikarya</taxon>
        <taxon>Ascomycota</taxon>
        <taxon>Pezizomycotina</taxon>
        <taxon>Sordariomycetes</taxon>
        <taxon>Hypocreomycetidae</taxon>
        <taxon>Hypocreales</taxon>
        <taxon>Nectriaceae</taxon>
        <taxon>Fusarium</taxon>
        <taxon>Fusarium solani species complex</taxon>
    </lineage>
</organism>
<gene>
    <name evidence="1" type="ORF">B0J15DRAFT_472829</name>
</gene>
<comment type="caution">
    <text evidence="1">The sequence shown here is derived from an EMBL/GenBank/DDBJ whole genome shotgun (WGS) entry which is preliminary data.</text>
</comment>
<proteinExistence type="predicted"/>
<sequence>MSTGKIYHKKVKILPLGGDPVLDKDLAEKDFGSEQGHGQRRFCYGGGSSGREYSVVSSYEGQEAEKKIEGCRRGYRGATRVVERAVGLGLNSQSRENHSRAGRKHVAAVNDDGRWWFSNGGWWAWRRLHYLSLATHCKGQRVVEGIKKPALIAFQEDMAQKSWLRILDRRNGHSTFRYQQGGRYLESAALKAAKYLPVPRVLDKW</sequence>
<keyword evidence="2" id="KW-1185">Reference proteome</keyword>